<keyword evidence="4" id="KW-1133">Transmembrane helix</keyword>
<feature type="transmembrane region" description="Helical" evidence="4">
    <location>
        <begin position="291"/>
        <end position="310"/>
    </location>
</feature>
<organism evidence="5 6">
    <name type="scientific">Candidatus Merdiplasma excrementigallinarum</name>
    <dbReference type="NCBI Taxonomy" id="2840864"/>
    <lineage>
        <taxon>Bacteria</taxon>
        <taxon>Bacillati</taxon>
        <taxon>Bacillota</taxon>
        <taxon>Clostridia</taxon>
        <taxon>Lachnospirales</taxon>
        <taxon>Lachnospiraceae</taxon>
        <taxon>Lachnospiraceae incertae sedis</taxon>
        <taxon>Candidatus Merdiplasma</taxon>
    </lineage>
</organism>
<keyword evidence="2 4" id="KW-0472">Membrane</keyword>
<dbReference type="PANTHER" id="PTHR22550:SF5">
    <property type="entry name" value="LEUCINE ZIPPER PROTEIN 4"/>
    <property type="match status" value="1"/>
</dbReference>
<feature type="transmembrane region" description="Helical" evidence="4">
    <location>
        <begin position="413"/>
        <end position="436"/>
    </location>
</feature>
<evidence type="ECO:0000313" key="6">
    <source>
        <dbReference type="Proteomes" id="UP000886889"/>
    </source>
</evidence>
<reference evidence="5" key="2">
    <citation type="journal article" date="2021" name="PeerJ">
        <title>Extensive microbial diversity within the chicken gut microbiome revealed by metagenomics and culture.</title>
        <authorList>
            <person name="Gilroy R."/>
            <person name="Ravi A."/>
            <person name="Getino M."/>
            <person name="Pursley I."/>
            <person name="Horton D.L."/>
            <person name="Alikhan N.F."/>
            <person name="Baker D."/>
            <person name="Gharbi K."/>
            <person name="Hall N."/>
            <person name="Watson M."/>
            <person name="Adriaenssens E.M."/>
            <person name="Foster-Nyarko E."/>
            <person name="Jarju S."/>
            <person name="Secka A."/>
            <person name="Antonio M."/>
            <person name="Oren A."/>
            <person name="Chaudhuri R.R."/>
            <person name="La Ragione R."/>
            <person name="Hildebrand F."/>
            <person name="Pallen M.J."/>
        </authorList>
    </citation>
    <scope>NUCLEOTIDE SEQUENCE</scope>
    <source>
        <strain evidence="5">ChiBcec6-7307</strain>
    </source>
</reference>
<dbReference type="Proteomes" id="UP000886889">
    <property type="component" value="Unassembled WGS sequence"/>
</dbReference>
<comment type="similarity">
    <text evidence="1">Belongs to the GerABKA family.</text>
</comment>
<dbReference type="InterPro" id="IPR050768">
    <property type="entry name" value="UPF0353/GerABKA_families"/>
</dbReference>
<dbReference type="PIRSF" id="PIRSF005690">
    <property type="entry name" value="GerBA"/>
    <property type="match status" value="1"/>
</dbReference>
<evidence type="ECO:0000256" key="3">
    <source>
        <dbReference type="SAM" id="MobiDB-lite"/>
    </source>
</evidence>
<evidence type="ECO:0000256" key="4">
    <source>
        <dbReference type="SAM" id="Phobius"/>
    </source>
</evidence>
<sequence length="504" mass="55785">MSEKISPHIRQTEERVRKLCEGCADIVIRSMFLGKENRVECLVVYIEAAVSNMMLEDSVIGKFLNHLWEMGAGSILETAEENGLGISDMKELASMEEAMAAMLAGNAVLFLDGYDRGLKIGSKGYPGMGVSKADSEKVLRGSREAFSESVKINTALVRKRLRTTALKVEEHFLGEESNTLLSLVYMENLAYPSLLEEIRQRLGQVCIDGIMDSGMVEQLTEDVWYSPFPQFQTTERPDRAAAALLEGRILVLCDNTPVGLLLPTTMNSLLQTGDDYYGNFQIASLLRCVRYLAVFLAFSMPGLYLAVTCFHPQLLPVNLVLSMAQAREGVPFPAMAEVLLMEGAFELMREAGLRMPGPIGNMIGIVGGLIIGQAAVTANLISPIIVIVDALTALGSFSIPNEELSEAFRIMKYGMIILCGLFGIYGFAAGWLALLIHLAGLKSFGIPYLMPFVARERDGISRWTDGLLRAPMRRMDRRPVYARREERRRAGNKKKQEKGEQDVF</sequence>
<dbReference type="PANTHER" id="PTHR22550">
    <property type="entry name" value="SPORE GERMINATION PROTEIN"/>
    <property type="match status" value="1"/>
</dbReference>
<dbReference type="Pfam" id="PF03323">
    <property type="entry name" value="GerA"/>
    <property type="match status" value="1"/>
</dbReference>
<feature type="transmembrane region" description="Helical" evidence="4">
    <location>
        <begin position="360"/>
        <end position="393"/>
    </location>
</feature>
<comment type="caution">
    <text evidence="5">The sequence shown here is derived from an EMBL/GenBank/DDBJ whole genome shotgun (WGS) entry which is preliminary data.</text>
</comment>
<evidence type="ECO:0000313" key="5">
    <source>
        <dbReference type="EMBL" id="HIV23701.1"/>
    </source>
</evidence>
<reference evidence="5" key="1">
    <citation type="submission" date="2020-10" db="EMBL/GenBank/DDBJ databases">
        <authorList>
            <person name="Gilroy R."/>
        </authorList>
    </citation>
    <scope>NUCLEOTIDE SEQUENCE</scope>
    <source>
        <strain evidence="5">ChiBcec6-7307</strain>
    </source>
</reference>
<accession>A0A9D1NZI3</accession>
<dbReference type="EMBL" id="DVOS01000059">
    <property type="protein sequence ID" value="HIV23701.1"/>
    <property type="molecule type" value="Genomic_DNA"/>
</dbReference>
<protein>
    <submittedName>
        <fullName evidence="5">Spore germination protein</fullName>
    </submittedName>
</protein>
<gene>
    <name evidence="5" type="ORF">IAC80_07145</name>
</gene>
<name>A0A9D1NZI3_9FIRM</name>
<proteinExistence type="inferred from homology"/>
<evidence type="ECO:0000256" key="2">
    <source>
        <dbReference type="ARBA" id="ARBA00023136"/>
    </source>
</evidence>
<dbReference type="GO" id="GO:0009847">
    <property type="term" value="P:spore germination"/>
    <property type="evidence" value="ECO:0007669"/>
    <property type="project" value="InterPro"/>
</dbReference>
<dbReference type="AlphaFoldDB" id="A0A9D1NZI3"/>
<feature type="region of interest" description="Disordered" evidence="3">
    <location>
        <begin position="481"/>
        <end position="504"/>
    </location>
</feature>
<keyword evidence="4" id="KW-0812">Transmembrane</keyword>
<dbReference type="GO" id="GO:0016020">
    <property type="term" value="C:membrane"/>
    <property type="evidence" value="ECO:0007669"/>
    <property type="project" value="InterPro"/>
</dbReference>
<evidence type="ECO:0000256" key="1">
    <source>
        <dbReference type="ARBA" id="ARBA00005278"/>
    </source>
</evidence>
<dbReference type="InterPro" id="IPR004995">
    <property type="entry name" value="Spore_Ger"/>
</dbReference>